<dbReference type="PANTHER" id="PTHR14969:SF13">
    <property type="entry name" value="AT30094P"/>
    <property type="match status" value="1"/>
</dbReference>
<feature type="transmembrane region" description="Helical" evidence="1">
    <location>
        <begin position="98"/>
        <end position="119"/>
    </location>
</feature>
<evidence type="ECO:0000313" key="4">
    <source>
        <dbReference type="Proteomes" id="UP000278398"/>
    </source>
</evidence>
<dbReference type="EMBL" id="RWKW01000042">
    <property type="protein sequence ID" value="RST86111.1"/>
    <property type="molecule type" value="Genomic_DNA"/>
</dbReference>
<keyword evidence="4" id="KW-1185">Reference proteome</keyword>
<gene>
    <name evidence="3" type="ORF">EJC49_12245</name>
</gene>
<keyword evidence="1" id="KW-0812">Transmembrane</keyword>
<dbReference type="OrthoDB" id="9801622at2"/>
<comment type="caution">
    <text evidence="3">The sequence shown here is derived from an EMBL/GenBank/DDBJ whole genome shotgun (WGS) entry which is preliminary data.</text>
</comment>
<protein>
    <submittedName>
        <fullName evidence="3">Phosphatase PAP2 family protein</fullName>
    </submittedName>
</protein>
<proteinExistence type="predicted"/>
<keyword evidence="1" id="KW-1133">Transmembrane helix</keyword>
<feature type="transmembrane region" description="Helical" evidence="1">
    <location>
        <begin position="200"/>
        <end position="220"/>
    </location>
</feature>
<evidence type="ECO:0000259" key="2">
    <source>
        <dbReference type="SMART" id="SM00014"/>
    </source>
</evidence>
<keyword evidence="1" id="KW-0472">Membrane</keyword>
<feature type="transmembrane region" description="Helical" evidence="1">
    <location>
        <begin position="168"/>
        <end position="188"/>
    </location>
</feature>
<feature type="domain" description="Phosphatidic acid phosphatase type 2/haloperoxidase" evidence="2">
    <location>
        <begin position="98"/>
        <end position="211"/>
    </location>
</feature>
<dbReference type="InterPro" id="IPR000326">
    <property type="entry name" value="PAP2/HPO"/>
</dbReference>
<sequence length="227" mass="24565">MRDMRLATLPVAVAALFGFGVFAFLQIAEEVSEAELGQFDRWLLLAFRTPGDMADPIGPPWLEEFMIELTALGGYPLLTLIVLAVAGFLVVSERYGPALYTILSIVLGTSLSHGLKLLYDRPRPDLVEQLVSVQTPSFPSGHASMSAVVYLTLATVIIRFVDSMAVRAYVLVVALLLTLGIGVSRVYLGVHWPSDVAAGWAFGVSWACLAWLVVTGLRAWRQGPSGS</sequence>
<dbReference type="Pfam" id="PF01569">
    <property type="entry name" value="PAP2"/>
    <property type="match status" value="1"/>
</dbReference>
<reference evidence="3 4" key="1">
    <citation type="submission" date="2018-12" db="EMBL/GenBank/DDBJ databases">
        <title>Mesorhizobium carbonis sp. nov., isolated from coal mine water.</title>
        <authorList>
            <person name="Xin W."/>
            <person name="Xu Z."/>
            <person name="Xiang F."/>
            <person name="Zhang J."/>
            <person name="Xi L."/>
            <person name="Liu J."/>
        </authorList>
    </citation>
    <scope>NUCLEOTIDE SEQUENCE [LARGE SCALE GENOMIC DNA]</scope>
    <source>
        <strain evidence="3 4">B2.3</strain>
    </source>
</reference>
<dbReference type="SUPFAM" id="SSF48317">
    <property type="entry name" value="Acid phosphatase/Vanadium-dependent haloperoxidase"/>
    <property type="match status" value="1"/>
</dbReference>
<accession>A0A3S0G8E6</accession>
<dbReference type="InterPro" id="IPR036938">
    <property type="entry name" value="PAP2/HPO_sf"/>
</dbReference>
<feature type="transmembrane region" description="Helical" evidence="1">
    <location>
        <begin position="69"/>
        <end position="91"/>
    </location>
</feature>
<organism evidence="3 4">
    <name type="scientific">Aquibium carbonis</name>
    <dbReference type="NCBI Taxonomy" id="2495581"/>
    <lineage>
        <taxon>Bacteria</taxon>
        <taxon>Pseudomonadati</taxon>
        <taxon>Pseudomonadota</taxon>
        <taxon>Alphaproteobacteria</taxon>
        <taxon>Hyphomicrobiales</taxon>
        <taxon>Phyllobacteriaceae</taxon>
        <taxon>Aquibium</taxon>
    </lineage>
</organism>
<dbReference type="Gene3D" id="1.20.144.10">
    <property type="entry name" value="Phosphatidic acid phosphatase type 2/haloperoxidase"/>
    <property type="match status" value="2"/>
</dbReference>
<name>A0A3S0G8E6_9HYPH</name>
<dbReference type="SMART" id="SM00014">
    <property type="entry name" value="acidPPc"/>
    <property type="match status" value="1"/>
</dbReference>
<evidence type="ECO:0000313" key="3">
    <source>
        <dbReference type="EMBL" id="RST86111.1"/>
    </source>
</evidence>
<dbReference type="AlphaFoldDB" id="A0A3S0G8E6"/>
<dbReference type="Proteomes" id="UP000278398">
    <property type="component" value="Unassembled WGS sequence"/>
</dbReference>
<feature type="transmembrane region" description="Helical" evidence="1">
    <location>
        <begin position="139"/>
        <end position="161"/>
    </location>
</feature>
<evidence type="ECO:0000256" key="1">
    <source>
        <dbReference type="SAM" id="Phobius"/>
    </source>
</evidence>
<dbReference type="CDD" id="cd03392">
    <property type="entry name" value="PAP2_like_2"/>
    <property type="match status" value="1"/>
</dbReference>
<dbReference type="PANTHER" id="PTHR14969">
    <property type="entry name" value="SPHINGOSINE-1-PHOSPHATE PHOSPHOHYDROLASE"/>
    <property type="match status" value="1"/>
</dbReference>